<sequence length="136" mass="15392">MSNKRVPINYQVPQFPGLYDPLPGDHKQAYYLYYTTDIWRFTLYWTLIFYGATHLTVAGWAVLTHFRNWSVIWLVPLLYSVVAGLEGLLAGSIVGLVLGAVYEAGNFRMSTWLPMVWGGLNVMILILTSFPMQGGL</sequence>
<evidence type="ECO:0000256" key="2">
    <source>
        <dbReference type="ARBA" id="ARBA00006325"/>
    </source>
</evidence>
<keyword evidence="4 6" id="KW-1133">Transmembrane helix</keyword>
<proteinExistence type="inferred from homology"/>
<comment type="similarity">
    <text evidence="2">Belongs to the TMEM170 family.</text>
</comment>
<evidence type="ECO:0000256" key="6">
    <source>
        <dbReference type="SAM" id="Phobius"/>
    </source>
</evidence>
<dbReference type="Pfam" id="PF10190">
    <property type="entry name" value="Tmemb_170"/>
    <property type="match status" value="1"/>
</dbReference>
<comment type="subcellular location">
    <subcellularLocation>
        <location evidence="1">Membrane</location>
        <topology evidence="1">Multi-pass membrane protein</topology>
    </subcellularLocation>
</comment>
<dbReference type="RefSeq" id="XP_056538447.1">
    <property type="nucleotide sequence ID" value="XM_056692490.1"/>
</dbReference>
<dbReference type="AlphaFoldDB" id="A0A9W9HLE5"/>
<gene>
    <name evidence="7" type="ORF">N7482_010366</name>
</gene>
<dbReference type="OrthoDB" id="2131401at2759"/>
<evidence type="ECO:0000313" key="7">
    <source>
        <dbReference type="EMBL" id="KAJ5151114.1"/>
    </source>
</evidence>
<evidence type="ECO:0000256" key="4">
    <source>
        <dbReference type="ARBA" id="ARBA00022989"/>
    </source>
</evidence>
<evidence type="ECO:0008006" key="9">
    <source>
        <dbReference type="Google" id="ProtNLM"/>
    </source>
</evidence>
<dbReference type="PANTHER" id="PTHR22779">
    <property type="entry name" value="SD17342P"/>
    <property type="match status" value="1"/>
</dbReference>
<dbReference type="EMBL" id="JAPQKN010000008">
    <property type="protein sequence ID" value="KAJ5151114.1"/>
    <property type="molecule type" value="Genomic_DNA"/>
</dbReference>
<protein>
    <recommendedName>
        <fullName evidence="9">Integral membrane protein</fullName>
    </recommendedName>
</protein>
<name>A0A9W9HLE5_9EURO</name>
<evidence type="ECO:0000256" key="3">
    <source>
        <dbReference type="ARBA" id="ARBA00022692"/>
    </source>
</evidence>
<feature type="transmembrane region" description="Helical" evidence="6">
    <location>
        <begin position="43"/>
        <end position="63"/>
    </location>
</feature>
<keyword evidence="3 6" id="KW-0812">Transmembrane</keyword>
<evidence type="ECO:0000313" key="8">
    <source>
        <dbReference type="Proteomes" id="UP001149163"/>
    </source>
</evidence>
<feature type="transmembrane region" description="Helical" evidence="6">
    <location>
        <begin position="112"/>
        <end position="130"/>
    </location>
</feature>
<comment type="caution">
    <text evidence="7">The sequence shown here is derived from an EMBL/GenBank/DDBJ whole genome shotgun (WGS) entry which is preliminary data.</text>
</comment>
<dbReference type="Proteomes" id="UP001149163">
    <property type="component" value="Unassembled WGS sequence"/>
</dbReference>
<keyword evidence="5 6" id="KW-0472">Membrane</keyword>
<dbReference type="PANTHER" id="PTHR22779:SF6">
    <property type="entry name" value="SD17342P"/>
    <property type="match status" value="1"/>
</dbReference>
<keyword evidence="8" id="KW-1185">Reference proteome</keyword>
<dbReference type="GO" id="GO:0016020">
    <property type="term" value="C:membrane"/>
    <property type="evidence" value="ECO:0007669"/>
    <property type="project" value="UniProtKB-SubCell"/>
</dbReference>
<reference evidence="7" key="1">
    <citation type="submission" date="2022-11" db="EMBL/GenBank/DDBJ databases">
        <authorList>
            <person name="Petersen C."/>
        </authorList>
    </citation>
    <scope>NUCLEOTIDE SEQUENCE</scope>
    <source>
        <strain evidence="7">IBT 26290</strain>
    </source>
</reference>
<dbReference type="InterPro" id="IPR019334">
    <property type="entry name" value="TMEM170A/B/YPR153W-like"/>
</dbReference>
<dbReference type="GeneID" id="81431666"/>
<evidence type="ECO:0000256" key="1">
    <source>
        <dbReference type="ARBA" id="ARBA00004141"/>
    </source>
</evidence>
<evidence type="ECO:0000256" key="5">
    <source>
        <dbReference type="ARBA" id="ARBA00023136"/>
    </source>
</evidence>
<reference evidence="7" key="2">
    <citation type="journal article" date="2023" name="IMA Fungus">
        <title>Comparative genomic study of the Penicillium genus elucidates a diverse pangenome and 15 lateral gene transfer events.</title>
        <authorList>
            <person name="Petersen C."/>
            <person name="Sorensen T."/>
            <person name="Nielsen M.R."/>
            <person name="Sondergaard T.E."/>
            <person name="Sorensen J.L."/>
            <person name="Fitzpatrick D.A."/>
            <person name="Frisvad J.C."/>
            <person name="Nielsen K.L."/>
        </authorList>
    </citation>
    <scope>NUCLEOTIDE SEQUENCE</scope>
    <source>
        <strain evidence="7">IBT 26290</strain>
    </source>
</reference>
<organism evidence="7 8">
    <name type="scientific">Penicillium canariense</name>
    <dbReference type="NCBI Taxonomy" id="189055"/>
    <lineage>
        <taxon>Eukaryota</taxon>
        <taxon>Fungi</taxon>
        <taxon>Dikarya</taxon>
        <taxon>Ascomycota</taxon>
        <taxon>Pezizomycotina</taxon>
        <taxon>Eurotiomycetes</taxon>
        <taxon>Eurotiomycetidae</taxon>
        <taxon>Eurotiales</taxon>
        <taxon>Aspergillaceae</taxon>
        <taxon>Penicillium</taxon>
    </lineage>
</organism>
<accession>A0A9W9HLE5</accession>
<feature type="transmembrane region" description="Helical" evidence="6">
    <location>
        <begin position="75"/>
        <end position="100"/>
    </location>
</feature>